<comment type="caution">
    <text evidence="1">The sequence shown here is derived from an EMBL/GenBank/DDBJ whole genome shotgun (WGS) entry which is preliminary data.</text>
</comment>
<reference evidence="1 2" key="1">
    <citation type="journal article" date="2018" name="Sci. Rep.">
        <title>Genomic signatures of local adaptation to the degree of environmental predictability in rotifers.</title>
        <authorList>
            <person name="Franch-Gras L."/>
            <person name="Hahn C."/>
            <person name="Garcia-Roger E.M."/>
            <person name="Carmona M.J."/>
            <person name="Serra M."/>
            <person name="Gomez A."/>
        </authorList>
    </citation>
    <scope>NUCLEOTIDE SEQUENCE [LARGE SCALE GENOMIC DNA]</scope>
    <source>
        <strain evidence="1">HYR1</strain>
    </source>
</reference>
<keyword evidence="2" id="KW-1185">Reference proteome</keyword>
<protein>
    <submittedName>
        <fullName evidence="1">Uncharacterized protein</fullName>
    </submittedName>
</protein>
<sequence length="88" mass="10457">MRLDSYQKKERPKFSCHRNFFLIDCCFWGSINPKIAKYQIGLRFMENLKFNVITKFYDASTKEQNKIFKISSVNGTLCNITEILYIIC</sequence>
<dbReference type="EMBL" id="REGN01010847">
    <property type="protein sequence ID" value="RMZ98315.1"/>
    <property type="molecule type" value="Genomic_DNA"/>
</dbReference>
<accession>A0A3M7PGS3</accession>
<gene>
    <name evidence="1" type="ORF">BpHYR1_025778</name>
</gene>
<evidence type="ECO:0000313" key="2">
    <source>
        <dbReference type="Proteomes" id="UP000276133"/>
    </source>
</evidence>
<name>A0A3M7PGS3_BRAPC</name>
<dbReference type="Proteomes" id="UP000276133">
    <property type="component" value="Unassembled WGS sequence"/>
</dbReference>
<evidence type="ECO:0000313" key="1">
    <source>
        <dbReference type="EMBL" id="RMZ98315.1"/>
    </source>
</evidence>
<organism evidence="1 2">
    <name type="scientific">Brachionus plicatilis</name>
    <name type="common">Marine rotifer</name>
    <name type="synonym">Brachionus muelleri</name>
    <dbReference type="NCBI Taxonomy" id="10195"/>
    <lineage>
        <taxon>Eukaryota</taxon>
        <taxon>Metazoa</taxon>
        <taxon>Spiralia</taxon>
        <taxon>Gnathifera</taxon>
        <taxon>Rotifera</taxon>
        <taxon>Eurotatoria</taxon>
        <taxon>Monogononta</taxon>
        <taxon>Pseudotrocha</taxon>
        <taxon>Ploima</taxon>
        <taxon>Brachionidae</taxon>
        <taxon>Brachionus</taxon>
    </lineage>
</organism>
<dbReference type="AlphaFoldDB" id="A0A3M7PGS3"/>
<proteinExistence type="predicted"/>